<comment type="cofactor">
    <cofactor evidence="1">
        <name>pyridoxal 5'-phosphate</name>
        <dbReference type="ChEBI" id="CHEBI:597326"/>
    </cofactor>
</comment>
<dbReference type="GO" id="GO:0008483">
    <property type="term" value="F:transaminase activity"/>
    <property type="evidence" value="ECO:0007669"/>
    <property type="project" value="InterPro"/>
</dbReference>
<evidence type="ECO:0008006" key="6">
    <source>
        <dbReference type="Google" id="ProtNLM"/>
    </source>
</evidence>
<evidence type="ECO:0000256" key="3">
    <source>
        <dbReference type="RuleBase" id="RU003560"/>
    </source>
</evidence>
<dbReference type="OrthoDB" id="425114at2759"/>
<dbReference type="InterPro" id="IPR015422">
    <property type="entry name" value="PyrdxlP-dep_Trfase_small"/>
</dbReference>
<evidence type="ECO:0000313" key="5">
    <source>
        <dbReference type="Proteomes" id="UP000664132"/>
    </source>
</evidence>
<dbReference type="InterPro" id="IPR015421">
    <property type="entry name" value="PyrdxlP-dep_Trfase_major"/>
</dbReference>
<protein>
    <recommendedName>
        <fullName evidence="6">Acetylornithine aminotransferase</fullName>
    </recommendedName>
</protein>
<dbReference type="AlphaFoldDB" id="A0A8H7TLI3"/>
<comment type="similarity">
    <text evidence="3">Belongs to the class-III pyridoxal-phosphate-dependent aminotransferase family.</text>
</comment>
<keyword evidence="2 3" id="KW-0663">Pyridoxal phosphate</keyword>
<comment type="caution">
    <text evidence="4">The sequence shown here is derived from an EMBL/GenBank/DDBJ whole genome shotgun (WGS) entry which is preliminary data.</text>
</comment>
<dbReference type="InterPro" id="IPR015424">
    <property type="entry name" value="PyrdxlP-dep_Trfase"/>
</dbReference>
<dbReference type="Gene3D" id="3.90.1150.10">
    <property type="entry name" value="Aspartate Aminotransferase, domain 1"/>
    <property type="match status" value="1"/>
</dbReference>
<evidence type="ECO:0000256" key="2">
    <source>
        <dbReference type="ARBA" id="ARBA00022898"/>
    </source>
</evidence>
<keyword evidence="5" id="KW-1185">Reference proteome</keyword>
<organism evidence="4 5">
    <name type="scientific">Cadophora malorum</name>
    <dbReference type="NCBI Taxonomy" id="108018"/>
    <lineage>
        <taxon>Eukaryota</taxon>
        <taxon>Fungi</taxon>
        <taxon>Dikarya</taxon>
        <taxon>Ascomycota</taxon>
        <taxon>Pezizomycotina</taxon>
        <taxon>Leotiomycetes</taxon>
        <taxon>Helotiales</taxon>
        <taxon>Ploettnerulaceae</taxon>
        <taxon>Cadophora</taxon>
    </lineage>
</organism>
<evidence type="ECO:0000313" key="4">
    <source>
        <dbReference type="EMBL" id="KAG4421442.1"/>
    </source>
</evidence>
<dbReference type="InterPro" id="IPR005814">
    <property type="entry name" value="Aminotrans_3"/>
</dbReference>
<dbReference type="EMBL" id="JAFJYH010000065">
    <property type="protein sequence ID" value="KAG4421442.1"/>
    <property type="molecule type" value="Genomic_DNA"/>
</dbReference>
<reference evidence="4" key="1">
    <citation type="submission" date="2021-02" db="EMBL/GenBank/DDBJ databases">
        <title>Genome sequence Cadophora malorum strain M34.</title>
        <authorList>
            <person name="Stefanovic E."/>
            <person name="Vu D."/>
            <person name="Scully C."/>
            <person name="Dijksterhuis J."/>
            <person name="Roader J."/>
            <person name="Houbraken J."/>
        </authorList>
    </citation>
    <scope>NUCLEOTIDE SEQUENCE</scope>
    <source>
        <strain evidence="4">M34</strain>
    </source>
</reference>
<dbReference type="PANTHER" id="PTHR43713">
    <property type="entry name" value="GLUTAMATE-1-SEMIALDEHYDE 2,1-AMINOMUTASE"/>
    <property type="match status" value="1"/>
</dbReference>
<evidence type="ECO:0000256" key="1">
    <source>
        <dbReference type="ARBA" id="ARBA00001933"/>
    </source>
</evidence>
<dbReference type="Proteomes" id="UP000664132">
    <property type="component" value="Unassembled WGS sequence"/>
</dbReference>
<proteinExistence type="inferred from homology"/>
<sequence>MDPAYAKNALARAHEQFKARNMASEKAHCDAHDHLPGGNTRTVLHAEPFPITWTGGKDATLVSIDGDVYTDLLGEFSAGIFGHSEARITNAVQKAMSGGWNFGGNSLLEKKFAAKVCERFGPSGIELVRFTNSGTEANTTALAAAVAVTSRRKILVFSGGYHGSTLVFSMALMKGSTAPSMNLPHEFVFAPYNNVPETRSIIEKVGPSNFAAVLVEPIQGSGGCRPATKNFLKYIRKVCDDTGAWMVVDEVMASRLGTNGYVATQGVKGDIVTLGKYVGGGMTFGAFGGRKDIMDRFDPSKGQLFHPGTYNNNVLSMSAGLVGLDIYNAAEVERLNKLGEDVKKQVQQILIDEGIYPSTFTDGLVDIVEIDSFEQDTSLEIDGTLRAQEKLPPMFITGRGSMLNVRFSVPNSADWQGLYYHHMLSKNIYVAVRGYTPLHLRVSRDHVRQYVSAISEFILLHKSQLCKSQLCKPLL</sequence>
<dbReference type="Gene3D" id="3.40.640.10">
    <property type="entry name" value="Type I PLP-dependent aspartate aminotransferase-like (Major domain)"/>
    <property type="match status" value="1"/>
</dbReference>
<dbReference type="Pfam" id="PF00202">
    <property type="entry name" value="Aminotran_3"/>
    <property type="match status" value="1"/>
</dbReference>
<gene>
    <name evidence="4" type="ORF">IFR04_005392</name>
</gene>
<accession>A0A8H7TLI3</accession>
<name>A0A8H7TLI3_9HELO</name>
<dbReference type="SUPFAM" id="SSF53383">
    <property type="entry name" value="PLP-dependent transferases"/>
    <property type="match status" value="1"/>
</dbReference>
<dbReference type="PANTHER" id="PTHR43713:SF3">
    <property type="entry name" value="GLUTAMATE-1-SEMIALDEHYDE 2,1-AMINOMUTASE 1, CHLOROPLASTIC-RELATED"/>
    <property type="match status" value="1"/>
</dbReference>
<dbReference type="GO" id="GO:0030170">
    <property type="term" value="F:pyridoxal phosphate binding"/>
    <property type="evidence" value="ECO:0007669"/>
    <property type="project" value="InterPro"/>
</dbReference>